<keyword evidence="2" id="KW-1185">Reference proteome</keyword>
<proteinExistence type="predicted"/>
<sequence length="77" mass="9118">MYRNRSNGEVQQIYLESGINAYLMRLCNRVKLKIHLRGLIIANSIDRIRWINIVEAAKVIKNHKSSKRRKKRNLEGQ</sequence>
<evidence type="ECO:0000313" key="1">
    <source>
        <dbReference type="EMBL" id="KAF0770475.1"/>
    </source>
</evidence>
<dbReference type="EMBL" id="VUJU01000429">
    <property type="protein sequence ID" value="KAF0770475.1"/>
    <property type="molecule type" value="Genomic_DNA"/>
</dbReference>
<comment type="caution">
    <text evidence="1">The sequence shown here is derived from an EMBL/GenBank/DDBJ whole genome shotgun (WGS) entry which is preliminary data.</text>
</comment>
<gene>
    <name evidence="1" type="ORF">FWK35_00030161</name>
</gene>
<reference evidence="1 2" key="1">
    <citation type="submission" date="2019-08" db="EMBL/GenBank/DDBJ databases">
        <title>Whole genome of Aphis craccivora.</title>
        <authorList>
            <person name="Voronova N.V."/>
            <person name="Shulinski R.S."/>
            <person name="Bandarenka Y.V."/>
            <person name="Zhorov D.G."/>
            <person name="Warner D."/>
        </authorList>
    </citation>
    <scope>NUCLEOTIDE SEQUENCE [LARGE SCALE GENOMIC DNA]</scope>
    <source>
        <strain evidence="1">180601</strain>
        <tissue evidence="1">Whole Body</tissue>
    </source>
</reference>
<dbReference type="Proteomes" id="UP000478052">
    <property type="component" value="Unassembled WGS sequence"/>
</dbReference>
<organism evidence="1 2">
    <name type="scientific">Aphis craccivora</name>
    <name type="common">Cowpea aphid</name>
    <dbReference type="NCBI Taxonomy" id="307492"/>
    <lineage>
        <taxon>Eukaryota</taxon>
        <taxon>Metazoa</taxon>
        <taxon>Ecdysozoa</taxon>
        <taxon>Arthropoda</taxon>
        <taxon>Hexapoda</taxon>
        <taxon>Insecta</taxon>
        <taxon>Pterygota</taxon>
        <taxon>Neoptera</taxon>
        <taxon>Paraneoptera</taxon>
        <taxon>Hemiptera</taxon>
        <taxon>Sternorrhyncha</taxon>
        <taxon>Aphidomorpha</taxon>
        <taxon>Aphidoidea</taxon>
        <taxon>Aphididae</taxon>
        <taxon>Aphidini</taxon>
        <taxon>Aphis</taxon>
        <taxon>Aphis</taxon>
    </lineage>
</organism>
<name>A0A6G0ZH69_APHCR</name>
<dbReference type="AlphaFoldDB" id="A0A6G0ZH69"/>
<accession>A0A6G0ZH69</accession>
<protein>
    <submittedName>
        <fullName evidence="1">Uncharacterized protein</fullName>
    </submittedName>
</protein>
<evidence type="ECO:0000313" key="2">
    <source>
        <dbReference type="Proteomes" id="UP000478052"/>
    </source>
</evidence>